<keyword evidence="2" id="KW-1185">Reference proteome</keyword>
<proteinExistence type="predicted"/>
<sequence>MRWRNPEVVTSNVKDCGTNNNRASFPVKMANEEKVDVIKALNEYDAFQKAIEKLLNQEDPTVGVLALESLFHIKNQGVGRQREKIRSFLRRWRNDNRSGYQRIPNLKKALRKLTIFKTHEVPLFIDDYGDKNLLSSYEKTEEAVIDPLNVTIYHVTHLKEAMSIAINKELRGSDNKNIMEGCWFGIDLEPEEPESVYGSRYFETTLSKLGVGGLRQGEIVSYKRELNVILYADDKLEDDADGVKKPTVVSARENHNSYTYVKVSIFVPKRFLPNPDNFHKVISGPYKVEHVGFCVRHTRTGESCFELECNTLIKDVRRKEDPVSIIDKIKLWWRGSLEQKIRAFFDILAESCLHDSSLLSNTEDNYSTHLRFGWL</sequence>
<dbReference type="Proteomes" id="UP001249851">
    <property type="component" value="Unassembled WGS sequence"/>
</dbReference>
<feature type="non-terminal residue" evidence="1">
    <location>
        <position position="375"/>
    </location>
</feature>
<comment type="caution">
    <text evidence="1">The sequence shown here is derived from an EMBL/GenBank/DDBJ whole genome shotgun (WGS) entry which is preliminary data.</text>
</comment>
<gene>
    <name evidence="1" type="ORF">P5673_028277</name>
</gene>
<evidence type="ECO:0000313" key="1">
    <source>
        <dbReference type="EMBL" id="KAK2550906.1"/>
    </source>
</evidence>
<name>A0AAD9UUX8_ACRCE</name>
<organism evidence="1 2">
    <name type="scientific">Acropora cervicornis</name>
    <name type="common">Staghorn coral</name>
    <dbReference type="NCBI Taxonomy" id="6130"/>
    <lineage>
        <taxon>Eukaryota</taxon>
        <taxon>Metazoa</taxon>
        <taxon>Cnidaria</taxon>
        <taxon>Anthozoa</taxon>
        <taxon>Hexacorallia</taxon>
        <taxon>Scleractinia</taxon>
        <taxon>Astrocoeniina</taxon>
        <taxon>Acroporidae</taxon>
        <taxon>Acropora</taxon>
    </lineage>
</organism>
<dbReference type="AlphaFoldDB" id="A0AAD9UUX8"/>
<reference evidence="1" key="1">
    <citation type="journal article" date="2023" name="G3 (Bethesda)">
        <title>Whole genome assembly and annotation of the endangered Caribbean coral Acropora cervicornis.</title>
        <authorList>
            <person name="Selwyn J.D."/>
            <person name="Vollmer S.V."/>
        </authorList>
    </citation>
    <scope>NUCLEOTIDE SEQUENCE</scope>
    <source>
        <strain evidence="1">K2</strain>
    </source>
</reference>
<evidence type="ECO:0000313" key="2">
    <source>
        <dbReference type="Proteomes" id="UP001249851"/>
    </source>
</evidence>
<protein>
    <submittedName>
        <fullName evidence="1">Uncharacterized protein</fullName>
    </submittedName>
</protein>
<accession>A0AAD9UUX8</accession>
<reference evidence="1" key="2">
    <citation type="journal article" date="2023" name="Science">
        <title>Genomic signatures of disease resistance in endangered staghorn corals.</title>
        <authorList>
            <person name="Vollmer S.V."/>
            <person name="Selwyn J.D."/>
            <person name="Despard B.A."/>
            <person name="Roesel C.L."/>
        </authorList>
    </citation>
    <scope>NUCLEOTIDE SEQUENCE</scope>
    <source>
        <strain evidence="1">K2</strain>
    </source>
</reference>
<dbReference type="EMBL" id="JARQWQ010000104">
    <property type="protein sequence ID" value="KAK2550906.1"/>
    <property type="molecule type" value="Genomic_DNA"/>
</dbReference>